<dbReference type="InterPro" id="IPR052898">
    <property type="entry name" value="ACAD10-like"/>
</dbReference>
<dbReference type="Gene3D" id="3.30.200.20">
    <property type="entry name" value="Phosphorylase Kinase, domain 1"/>
    <property type="match status" value="1"/>
</dbReference>
<dbReference type="GO" id="GO:0016740">
    <property type="term" value="F:transferase activity"/>
    <property type="evidence" value="ECO:0007669"/>
    <property type="project" value="UniProtKB-KW"/>
</dbReference>
<evidence type="ECO:0000313" key="3">
    <source>
        <dbReference type="Proteomes" id="UP000429644"/>
    </source>
</evidence>
<dbReference type="Gene3D" id="3.90.1200.10">
    <property type="match status" value="1"/>
</dbReference>
<evidence type="ECO:0000313" key="2">
    <source>
        <dbReference type="EMBL" id="MPV88469.1"/>
    </source>
</evidence>
<dbReference type="InterPro" id="IPR002575">
    <property type="entry name" value="Aminoglycoside_PTrfase"/>
</dbReference>
<reference evidence="2 3" key="1">
    <citation type="submission" date="2019-10" db="EMBL/GenBank/DDBJ databases">
        <title>Georgenia wutianyii sp. nov. and Georgenia yuyongxinii sp. nov. isolated from plateau pika (Ochotona curzoniae) in the Qinghai-Tibet plateau of China.</title>
        <authorList>
            <person name="Tian Z."/>
        </authorList>
    </citation>
    <scope>NUCLEOTIDE SEQUENCE [LARGE SCALE GENOMIC DNA]</scope>
    <source>
        <strain evidence="2 3">JCM 15130</strain>
    </source>
</reference>
<keyword evidence="3" id="KW-1185">Reference proteome</keyword>
<protein>
    <submittedName>
        <fullName evidence="2">Phosphotransferase</fullName>
    </submittedName>
</protein>
<dbReference type="RefSeq" id="WP_152231136.1">
    <property type="nucleotide sequence ID" value="NZ_BAAAOT010000011.1"/>
</dbReference>
<dbReference type="PANTHER" id="PTHR47829">
    <property type="entry name" value="HYDROLASE, PUTATIVE (AFU_ORTHOLOGUE AFUA_1G12880)-RELATED"/>
    <property type="match status" value="1"/>
</dbReference>
<dbReference type="InterPro" id="IPR041726">
    <property type="entry name" value="ACAD10_11_N"/>
</dbReference>
<comment type="caution">
    <text evidence="2">The sequence shown here is derived from an EMBL/GenBank/DDBJ whole genome shotgun (WGS) entry which is preliminary data.</text>
</comment>
<keyword evidence="2" id="KW-0808">Transferase</keyword>
<dbReference type="SUPFAM" id="SSF56112">
    <property type="entry name" value="Protein kinase-like (PK-like)"/>
    <property type="match status" value="1"/>
</dbReference>
<feature type="domain" description="Aminoglycoside phosphotransferase" evidence="1">
    <location>
        <begin position="37"/>
        <end position="283"/>
    </location>
</feature>
<dbReference type="EMBL" id="WHPD01001590">
    <property type="protein sequence ID" value="MPV88469.1"/>
    <property type="molecule type" value="Genomic_DNA"/>
</dbReference>
<name>A0A7J9UV01_9MICO</name>
<dbReference type="Proteomes" id="UP000429644">
    <property type="component" value="Unassembled WGS sequence"/>
</dbReference>
<gene>
    <name evidence="2" type="ORF">GB882_07300</name>
</gene>
<dbReference type="OrthoDB" id="3806873at2"/>
<dbReference type="Pfam" id="PF01636">
    <property type="entry name" value="APH"/>
    <property type="match status" value="1"/>
</dbReference>
<sequence length="362" mass="40171">MSNNEVAAVRPGEDLDWARLDAWLKDALPQLTGDFSVLQFPKGSANLTYQVTVGATKLVVRRPPFGRLANKSHDMGREYLVLSRLHAAYDRAPRALTYCSDPAVIGAEFFVSEYRPGVIVWDHVPEALSTDPDAVERVGFAVVDALAELHEVNAEKCGLGDLGRPDGYLDRQLSGWARRWADVAEVSLLSSADETAATMREVAARLLAQQPTSQLPGIVHNDFKIDNCQFTAGLPDRVYSVFDWDMATLGDPLCDLGTLLNYWPDHTLTEDDVRYFIAASATRALRLPSRSDIVERYAKGSRLDLSDVTWYEALGCWKTAVILQQLYARSVRGETSDERMRQRGEMVAPLARRAVDLLGGQV</sequence>
<accession>A0A7J9UV01</accession>
<dbReference type="AlphaFoldDB" id="A0A7J9UV01"/>
<dbReference type="CDD" id="cd05154">
    <property type="entry name" value="ACAD10_11_N-like"/>
    <property type="match status" value="1"/>
</dbReference>
<dbReference type="InterPro" id="IPR011009">
    <property type="entry name" value="Kinase-like_dom_sf"/>
</dbReference>
<proteinExistence type="predicted"/>
<evidence type="ECO:0000259" key="1">
    <source>
        <dbReference type="Pfam" id="PF01636"/>
    </source>
</evidence>
<dbReference type="PANTHER" id="PTHR47829:SF1">
    <property type="entry name" value="HAD FAMILY PHOSPHATASE"/>
    <property type="match status" value="1"/>
</dbReference>
<organism evidence="2 3">
    <name type="scientific">Georgenia ruanii</name>
    <dbReference type="NCBI Taxonomy" id="348442"/>
    <lineage>
        <taxon>Bacteria</taxon>
        <taxon>Bacillati</taxon>
        <taxon>Actinomycetota</taxon>
        <taxon>Actinomycetes</taxon>
        <taxon>Micrococcales</taxon>
        <taxon>Bogoriellaceae</taxon>
        <taxon>Georgenia</taxon>
    </lineage>
</organism>